<evidence type="ECO:0000313" key="1">
    <source>
        <dbReference type="EnsemblMetazoa" id="XP_030828827"/>
    </source>
</evidence>
<sequence>MLECFHNHILMYASKRYSFDYPANRARNLLAVIDYMAHKDRPDQIDEQGNTKYVAVWSKCANNYVARKEKVPKTYPYMYVQGLIGAILERREQDQGPLFSKAVLLPDDPRHTRPQLAPFPPPQVDVILARRLGRLEKSM</sequence>
<evidence type="ECO:0000313" key="2">
    <source>
        <dbReference type="Proteomes" id="UP000007110"/>
    </source>
</evidence>
<accession>A0A7M7MZP9</accession>
<dbReference type="GeneID" id="115919368"/>
<proteinExistence type="predicted"/>
<dbReference type="OrthoDB" id="6150711at2759"/>
<reference evidence="2" key="1">
    <citation type="submission" date="2015-02" db="EMBL/GenBank/DDBJ databases">
        <title>Genome sequencing for Strongylocentrotus purpuratus.</title>
        <authorList>
            <person name="Murali S."/>
            <person name="Liu Y."/>
            <person name="Vee V."/>
            <person name="English A."/>
            <person name="Wang M."/>
            <person name="Skinner E."/>
            <person name="Han Y."/>
            <person name="Muzny D.M."/>
            <person name="Worley K.C."/>
            <person name="Gibbs R.A."/>
        </authorList>
    </citation>
    <scope>NUCLEOTIDE SEQUENCE</scope>
</reference>
<protein>
    <submittedName>
        <fullName evidence="1">Uncharacterized protein</fullName>
    </submittedName>
</protein>
<reference evidence="1" key="2">
    <citation type="submission" date="2021-01" db="UniProtKB">
        <authorList>
            <consortium name="EnsemblMetazoa"/>
        </authorList>
    </citation>
    <scope>IDENTIFICATION</scope>
</reference>
<dbReference type="RefSeq" id="XP_030828827.1">
    <property type="nucleotide sequence ID" value="XM_030972967.1"/>
</dbReference>
<name>A0A7M7MZP9_STRPU</name>
<dbReference type="Proteomes" id="UP000007110">
    <property type="component" value="Unassembled WGS sequence"/>
</dbReference>
<dbReference type="EnsemblMetazoa" id="XM_030972967">
    <property type="protein sequence ID" value="XP_030828827"/>
    <property type="gene ID" value="LOC115919368"/>
</dbReference>
<organism evidence="1 2">
    <name type="scientific">Strongylocentrotus purpuratus</name>
    <name type="common">Purple sea urchin</name>
    <dbReference type="NCBI Taxonomy" id="7668"/>
    <lineage>
        <taxon>Eukaryota</taxon>
        <taxon>Metazoa</taxon>
        <taxon>Echinodermata</taxon>
        <taxon>Eleutherozoa</taxon>
        <taxon>Echinozoa</taxon>
        <taxon>Echinoidea</taxon>
        <taxon>Euechinoidea</taxon>
        <taxon>Echinacea</taxon>
        <taxon>Camarodonta</taxon>
        <taxon>Echinidea</taxon>
        <taxon>Strongylocentrotidae</taxon>
        <taxon>Strongylocentrotus</taxon>
    </lineage>
</organism>
<dbReference type="AlphaFoldDB" id="A0A7M7MZP9"/>
<keyword evidence="2" id="KW-1185">Reference proteome</keyword>
<dbReference type="InParanoid" id="A0A7M7MZP9"/>
<dbReference type="KEGG" id="spu:115919368"/>